<dbReference type="Proteomes" id="UP000252100">
    <property type="component" value="Chromosome"/>
</dbReference>
<organism evidence="3 4">
    <name type="scientific">Salicibibacter kimchii</name>
    <dbReference type="NCBI Taxonomy" id="2099786"/>
    <lineage>
        <taxon>Bacteria</taxon>
        <taxon>Bacillati</taxon>
        <taxon>Bacillota</taxon>
        <taxon>Bacilli</taxon>
        <taxon>Bacillales</taxon>
        <taxon>Bacillaceae</taxon>
        <taxon>Salicibibacter</taxon>
    </lineage>
</organism>
<dbReference type="RefSeq" id="WP_114374196.1">
    <property type="nucleotide sequence ID" value="NZ_CP031092.1"/>
</dbReference>
<keyword evidence="2" id="KW-1133">Transmembrane helix</keyword>
<feature type="region of interest" description="Disordered" evidence="1">
    <location>
        <begin position="34"/>
        <end position="72"/>
    </location>
</feature>
<evidence type="ECO:0000313" key="3">
    <source>
        <dbReference type="EMBL" id="AXF56879.1"/>
    </source>
</evidence>
<keyword evidence="4" id="KW-1185">Reference proteome</keyword>
<feature type="compositionally biased region" description="Low complexity" evidence="1">
    <location>
        <begin position="39"/>
        <end position="58"/>
    </location>
</feature>
<accession>A0A345C0Z8</accession>
<evidence type="ECO:0000313" key="4">
    <source>
        <dbReference type="Proteomes" id="UP000252100"/>
    </source>
</evidence>
<gene>
    <name evidence="3" type="ORF">DT065_13290</name>
</gene>
<keyword evidence="2" id="KW-0472">Membrane</keyword>
<dbReference type="KEGG" id="rue:DT065_13290"/>
<evidence type="ECO:0008006" key="5">
    <source>
        <dbReference type="Google" id="ProtNLM"/>
    </source>
</evidence>
<dbReference type="AlphaFoldDB" id="A0A345C0Z8"/>
<name>A0A345C0Z8_9BACI</name>
<proteinExistence type="predicted"/>
<sequence length="97" mass="10198">MKANFIWTLNPEIFIRKKTVNGNISVNLTDHKALLDTPENGNGSDDNGDNGSENGDNGVSSYEEGGSLPDTDGSTPLIILIGSLMVIGGGAFCLEEN</sequence>
<feature type="transmembrane region" description="Helical" evidence="2">
    <location>
        <begin position="77"/>
        <end position="94"/>
    </location>
</feature>
<evidence type="ECO:0000256" key="1">
    <source>
        <dbReference type="SAM" id="MobiDB-lite"/>
    </source>
</evidence>
<reference evidence="3 4" key="1">
    <citation type="journal article" date="2018" name="J. Microbiol.">
        <title>Salicibibacter kimchii gen. nov., sp. nov., a moderately halophilic and alkalitolerant bacterium in the family Bacillaceae, isolated from kimchi.</title>
        <authorList>
            <person name="Jang J.Y."/>
            <person name="Oh Y.J."/>
            <person name="Lim S.K."/>
            <person name="Park H.K."/>
            <person name="Lee C."/>
            <person name="Kim J.Y."/>
            <person name="Lee M.A."/>
            <person name="Choi H.J."/>
        </authorList>
    </citation>
    <scope>NUCLEOTIDE SEQUENCE [LARGE SCALE GENOMIC DNA]</scope>
    <source>
        <strain evidence="3 4">NKC1-1</strain>
    </source>
</reference>
<keyword evidence="2" id="KW-0812">Transmembrane</keyword>
<evidence type="ECO:0000256" key="2">
    <source>
        <dbReference type="SAM" id="Phobius"/>
    </source>
</evidence>
<dbReference type="EMBL" id="CP031092">
    <property type="protein sequence ID" value="AXF56879.1"/>
    <property type="molecule type" value="Genomic_DNA"/>
</dbReference>
<protein>
    <recommendedName>
        <fullName evidence="5">LPXTG cell wall anchor domain-containing protein</fullName>
    </recommendedName>
</protein>